<name>A0A7C5SX46_9AQUI</name>
<evidence type="ECO:0008006" key="2">
    <source>
        <dbReference type="Google" id="ProtNLM"/>
    </source>
</evidence>
<sequence length="143" mass="16755">MDILEVNTPELLEKLKSLELKVWKGSSDLDVRELIGHKRAYIFRASTQEVGYLIYSYRKGRVYVEDLVISDSSHFISIMRSIEDIFKPLSIVALIEPHFMWFFSPTRKRIFKNSGYKLSKVRKFNLFGESFLYVRLVYEGSSG</sequence>
<dbReference type="EMBL" id="DSAC01000076">
    <property type="protein sequence ID" value="HHO74261.1"/>
    <property type="molecule type" value="Genomic_DNA"/>
</dbReference>
<dbReference type="AlphaFoldDB" id="A0A7C5SX46"/>
<organism evidence="1">
    <name type="scientific">Thermocrinis ruber</name>
    <dbReference type="NCBI Taxonomy" id="75906"/>
    <lineage>
        <taxon>Bacteria</taxon>
        <taxon>Pseudomonadati</taxon>
        <taxon>Aquificota</taxon>
        <taxon>Aquificia</taxon>
        <taxon>Aquificales</taxon>
        <taxon>Aquificaceae</taxon>
        <taxon>Thermocrinis</taxon>
    </lineage>
</organism>
<comment type="caution">
    <text evidence="1">The sequence shown here is derived from an EMBL/GenBank/DDBJ whole genome shotgun (WGS) entry which is preliminary data.</text>
</comment>
<proteinExistence type="predicted"/>
<accession>A0A7C5SX46</accession>
<reference evidence="1" key="1">
    <citation type="journal article" date="2020" name="mSystems">
        <title>Genome- and Community-Level Interaction Insights into Carbon Utilization and Element Cycling Functions of Hydrothermarchaeota in Hydrothermal Sediment.</title>
        <authorList>
            <person name="Zhou Z."/>
            <person name="Liu Y."/>
            <person name="Xu W."/>
            <person name="Pan J."/>
            <person name="Luo Z.H."/>
            <person name="Li M."/>
        </authorList>
    </citation>
    <scope>NUCLEOTIDE SEQUENCE [LARGE SCALE GENOMIC DNA]</scope>
    <source>
        <strain evidence="1">SpSt-114</strain>
    </source>
</reference>
<protein>
    <recommendedName>
        <fullName evidence="2">N-acetyltransferase domain-containing protein</fullName>
    </recommendedName>
</protein>
<evidence type="ECO:0000313" key="1">
    <source>
        <dbReference type="EMBL" id="HHO74261.1"/>
    </source>
</evidence>
<gene>
    <name evidence="1" type="ORF">ENN04_06460</name>
</gene>